<dbReference type="EMBL" id="JAFREP010000015">
    <property type="protein sequence ID" value="MBO1319975.1"/>
    <property type="molecule type" value="Genomic_DNA"/>
</dbReference>
<keyword evidence="2" id="KW-1185">Reference proteome</keyword>
<dbReference type="Pfam" id="PF14255">
    <property type="entry name" value="Zn_ribbon_21"/>
    <property type="match status" value="1"/>
</dbReference>
<dbReference type="AlphaFoldDB" id="A0A8J7QL47"/>
<name>A0A8J7QL47_9BACT</name>
<proteinExistence type="predicted"/>
<sequence length="59" mass="6827">MEETFFTCPTCWQRISMLLDTSVAHQRYIEDCEVCCNPIEIAYQVEHGEIVSFQAEAIP</sequence>
<evidence type="ECO:0000313" key="2">
    <source>
        <dbReference type="Proteomes" id="UP000664417"/>
    </source>
</evidence>
<gene>
    <name evidence="1" type="ORF">J3U88_15990</name>
</gene>
<organism evidence="1 2">
    <name type="scientific">Acanthopleuribacter pedis</name>
    <dbReference type="NCBI Taxonomy" id="442870"/>
    <lineage>
        <taxon>Bacteria</taxon>
        <taxon>Pseudomonadati</taxon>
        <taxon>Acidobacteriota</taxon>
        <taxon>Holophagae</taxon>
        <taxon>Acanthopleuribacterales</taxon>
        <taxon>Acanthopleuribacteraceae</taxon>
        <taxon>Acanthopleuribacter</taxon>
    </lineage>
</organism>
<protein>
    <submittedName>
        <fullName evidence="1">CPXCG motif-containing cysteine-rich protein</fullName>
    </submittedName>
</protein>
<dbReference type="RefSeq" id="WP_207859930.1">
    <property type="nucleotide sequence ID" value="NZ_JAFREP010000015.1"/>
</dbReference>
<dbReference type="InterPro" id="IPR025990">
    <property type="entry name" value="zinc_ribbon_bacterial"/>
</dbReference>
<comment type="caution">
    <text evidence="1">The sequence shown here is derived from an EMBL/GenBank/DDBJ whole genome shotgun (WGS) entry which is preliminary data.</text>
</comment>
<reference evidence="1" key="1">
    <citation type="submission" date="2021-03" db="EMBL/GenBank/DDBJ databases">
        <authorList>
            <person name="Wang G."/>
        </authorList>
    </citation>
    <scope>NUCLEOTIDE SEQUENCE</scope>
    <source>
        <strain evidence="1">KCTC 12899</strain>
    </source>
</reference>
<dbReference type="Proteomes" id="UP000664417">
    <property type="component" value="Unassembled WGS sequence"/>
</dbReference>
<accession>A0A8J7QL47</accession>
<evidence type="ECO:0000313" key="1">
    <source>
        <dbReference type="EMBL" id="MBO1319975.1"/>
    </source>
</evidence>